<reference evidence="2" key="1">
    <citation type="journal article" date="2020" name="Stud. Mycol.">
        <title>101 Dothideomycetes genomes: a test case for predicting lifestyles and emergence of pathogens.</title>
        <authorList>
            <person name="Haridas S."/>
            <person name="Albert R."/>
            <person name="Binder M."/>
            <person name="Bloem J."/>
            <person name="Labutti K."/>
            <person name="Salamov A."/>
            <person name="Andreopoulos B."/>
            <person name="Baker S."/>
            <person name="Barry K."/>
            <person name="Bills G."/>
            <person name="Bluhm B."/>
            <person name="Cannon C."/>
            <person name="Castanera R."/>
            <person name="Culley D."/>
            <person name="Daum C."/>
            <person name="Ezra D."/>
            <person name="Gonzalez J."/>
            <person name="Henrissat B."/>
            <person name="Kuo A."/>
            <person name="Liang C."/>
            <person name="Lipzen A."/>
            <person name="Lutzoni F."/>
            <person name="Magnuson J."/>
            <person name="Mondo S."/>
            <person name="Nolan M."/>
            <person name="Ohm R."/>
            <person name="Pangilinan J."/>
            <person name="Park H.-J."/>
            <person name="Ramirez L."/>
            <person name="Alfaro M."/>
            <person name="Sun H."/>
            <person name="Tritt A."/>
            <person name="Yoshinaga Y."/>
            <person name="Zwiers L.-H."/>
            <person name="Turgeon B."/>
            <person name="Goodwin S."/>
            <person name="Spatafora J."/>
            <person name="Crous P."/>
            <person name="Grigoriev I."/>
        </authorList>
    </citation>
    <scope>NUCLEOTIDE SEQUENCE</scope>
    <source>
        <strain evidence="2">CBS 113979</strain>
    </source>
</reference>
<dbReference type="Proteomes" id="UP000800041">
    <property type="component" value="Unassembled WGS sequence"/>
</dbReference>
<proteinExistence type="predicted"/>
<evidence type="ECO:0000313" key="2">
    <source>
        <dbReference type="EMBL" id="KAF1986508.1"/>
    </source>
</evidence>
<name>A0A6G1H0L4_9PEZI</name>
<feature type="region of interest" description="Disordered" evidence="1">
    <location>
        <begin position="17"/>
        <end position="52"/>
    </location>
</feature>
<gene>
    <name evidence="2" type="ORF">K402DRAFT_393571</name>
</gene>
<sequence length="221" mass="25497">MTRPTFLATTTQCNTCNHGSDDRPQAHFPNSLANISSQTPPHQYQSALPPPAHGYFPYPGHYNAPNPYYQMPAPPQPSYGHPFHHHSAHYYSAPPPPTQNAAPPAPFYHHPSYIPHYNPAPHQRQQQTRSHENVWYGRTKREVAEDNDIMAPKYARRVIEFHPKDPKPDDLFEVHYPDGSRQLRDYETIEEVHYPGKWRHGKDGVAYFVKETSYVGPRKKD</sequence>
<protein>
    <submittedName>
        <fullName evidence="2">Uncharacterized protein</fullName>
    </submittedName>
</protein>
<keyword evidence="3" id="KW-1185">Reference proteome</keyword>
<accession>A0A6G1H0L4</accession>
<dbReference type="EMBL" id="ML977156">
    <property type="protein sequence ID" value="KAF1986508.1"/>
    <property type="molecule type" value="Genomic_DNA"/>
</dbReference>
<organism evidence="2 3">
    <name type="scientific">Aulographum hederae CBS 113979</name>
    <dbReference type="NCBI Taxonomy" id="1176131"/>
    <lineage>
        <taxon>Eukaryota</taxon>
        <taxon>Fungi</taxon>
        <taxon>Dikarya</taxon>
        <taxon>Ascomycota</taxon>
        <taxon>Pezizomycotina</taxon>
        <taxon>Dothideomycetes</taxon>
        <taxon>Pleosporomycetidae</taxon>
        <taxon>Aulographales</taxon>
        <taxon>Aulographaceae</taxon>
    </lineage>
</organism>
<evidence type="ECO:0000256" key="1">
    <source>
        <dbReference type="SAM" id="MobiDB-lite"/>
    </source>
</evidence>
<dbReference type="OrthoDB" id="5194044at2759"/>
<dbReference type="AlphaFoldDB" id="A0A6G1H0L4"/>
<evidence type="ECO:0000313" key="3">
    <source>
        <dbReference type="Proteomes" id="UP000800041"/>
    </source>
</evidence>
<feature type="compositionally biased region" description="Polar residues" evidence="1">
    <location>
        <begin position="31"/>
        <end position="46"/>
    </location>
</feature>